<protein>
    <submittedName>
        <fullName evidence="2">Nuclear transport factor 2 family protein</fullName>
    </submittedName>
</protein>
<organism evidence="2 3">
    <name type="scientific">Pseudomonas arsenicoxydans</name>
    <dbReference type="NCBI Taxonomy" id="702115"/>
    <lineage>
        <taxon>Bacteria</taxon>
        <taxon>Pseudomonadati</taxon>
        <taxon>Pseudomonadota</taxon>
        <taxon>Gammaproteobacteria</taxon>
        <taxon>Pseudomonadales</taxon>
        <taxon>Pseudomonadaceae</taxon>
        <taxon>Pseudomonas</taxon>
    </lineage>
</organism>
<dbReference type="RefSeq" id="WP_140670377.1">
    <property type="nucleotide sequence ID" value="NZ_RCZE01000014.1"/>
</dbReference>
<dbReference type="SUPFAM" id="SSF54427">
    <property type="entry name" value="NTF2-like"/>
    <property type="match status" value="1"/>
</dbReference>
<evidence type="ECO:0000313" key="3">
    <source>
        <dbReference type="Proteomes" id="UP000317933"/>
    </source>
</evidence>
<evidence type="ECO:0000313" key="2">
    <source>
        <dbReference type="EMBL" id="TPG73882.1"/>
    </source>
</evidence>
<proteinExistence type="predicted"/>
<sequence>MKNAVELLQQYLDAIQTPSLAAALFAEDGVLELPYLESLGIPHSVQGPVAIEGFIGSLLSKVPDFKFRNVRFLIDTPDQAFAEYSVEALVPATGRIYRQMYAGRLVAKDGKIHLLRESMDTVAAAKAFAPVEPEQGQ</sequence>
<comment type="caution">
    <text evidence="2">The sequence shown here is derived from an EMBL/GenBank/DDBJ whole genome shotgun (WGS) entry which is preliminary data.</text>
</comment>
<feature type="domain" description="SnoaL-like" evidence="1">
    <location>
        <begin position="10"/>
        <end position="112"/>
    </location>
</feature>
<reference evidence="2 3" key="1">
    <citation type="journal article" date="2019" name="Environ. Microbiol.">
        <title>Species interactions and distinct microbial communities in high Arctic permafrost affected cryosols are associated with the CH4 and CO2 gas fluxes.</title>
        <authorList>
            <person name="Altshuler I."/>
            <person name="Hamel J."/>
            <person name="Turney S."/>
            <person name="Magnuson E."/>
            <person name="Levesque R."/>
            <person name="Greer C."/>
            <person name="Whyte L.G."/>
        </authorList>
    </citation>
    <scope>NUCLEOTIDE SEQUENCE [LARGE SCALE GENOMIC DNA]</scope>
    <source>
        <strain evidence="2 3">E3</strain>
    </source>
</reference>
<dbReference type="InterPro" id="IPR032710">
    <property type="entry name" value="NTF2-like_dom_sf"/>
</dbReference>
<name>A0A502HKB0_9PSED</name>
<accession>A0A502HKB0</accession>
<dbReference type="Gene3D" id="3.10.450.50">
    <property type="match status" value="1"/>
</dbReference>
<dbReference type="EMBL" id="RCZE01000014">
    <property type="protein sequence ID" value="TPG73882.1"/>
    <property type="molecule type" value="Genomic_DNA"/>
</dbReference>
<dbReference type="Pfam" id="PF12680">
    <property type="entry name" value="SnoaL_2"/>
    <property type="match status" value="1"/>
</dbReference>
<dbReference type="AlphaFoldDB" id="A0A502HKB0"/>
<dbReference type="Proteomes" id="UP000317933">
    <property type="component" value="Unassembled WGS sequence"/>
</dbReference>
<dbReference type="InterPro" id="IPR037401">
    <property type="entry name" value="SnoaL-like"/>
</dbReference>
<gene>
    <name evidence="2" type="ORF">EAH78_26180</name>
</gene>
<evidence type="ECO:0000259" key="1">
    <source>
        <dbReference type="Pfam" id="PF12680"/>
    </source>
</evidence>